<dbReference type="EMBL" id="BMAO01017388">
    <property type="protein sequence ID" value="GFR15271.1"/>
    <property type="molecule type" value="Genomic_DNA"/>
</dbReference>
<dbReference type="PANTHER" id="PTHR33273:SF2">
    <property type="entry name" value="ENDONUCLEASE_EXONUCLEASE_PHOSPHATASE DOMAIN-CONTAINING PROTEIN"/>
    <property type="match status" value="1"/>
</dbReference>
<protein>
    <submittedName>
        <fullName evidence="1">Nucleic-acid-binding protein from transposon X-element</fullName>
    </submittedName>
</protein>
<gene>
    <name evidence="1" type="primary">ORF1_100</name>
    <name evidence="1" type="ORF">TNCT_82031</name>
</gene>
<evidence type="ECO:0000313" key="1">
    <source>
        <dbReference type="EMBL" id="GFR15271.1"/>
    </source>
</evidence>
<evidence type="ECO:0000313" key="2">
    <source>
        <dbReference type="Proteomes" id="UP000887116"/>
    </source>
</evidence>
<dbReference type="Proteomes" id="UP000887116">
    <property type="component" value="Unassembled WGS sequence"/>
</dbReference>
<dbReference type="PANTHER" id="PTHR33273">
    <property type="entry name" value="DOMAIN-CONTAINING PROTEIN, PUTATIVE-RELATED"/>
    <property type="match status" value="1"/>
</dbReference>
<sequence length="98" mass="11347">MICAKSDNNRSLYKITELNNMKIKVEPLRKKYGPPQCYCCQGFFHSSKYCTRFLRCVKCAGDHLNKECKKSLEEPPKCCHFDGEHPASFLHCSQTPQK</sequence>
<comment type="caution">
    <text evidence="1">The sequence shown here is derived from an EMBL/GenBank/DDBJ whole genome shotgun (WGS) entry which is preliminary data.</text>
</comment>
<name>A0A8X6H118_TRICU</name>
<proteinExistence type="predicted"/>
<reference evidence="1" key="1">
    <citation type="submission" date="2020-07" db="EMBL/GenBank/DDBJ databases">
        <title>Multicomponent nature underlies the extraordinary mechanical properties of spider dragline silk.</title>
        <authorList>
            <person name="Kono N."/>
            <person name="Nakamura H."/>
            <person name="Mori M."/>
            <person name="Yoshida Y."/>
            <person name="Ohtoshi R."/>
            <person name="Malay A.D."/>
            <person name="Moran D.A.P."/>
            <person name="Tomita M."/>
            <person name="Numata K."/>
            <person name="Arakawa K."/>
        </authorList>
    </citation>
    <scope>NUCLEOTIDE SEQUENCE</scope>
</reference>
<organism evidence="1 2">
    <name type="scientific">Trichonephila clavata</name>
    <name type="common">Joro spider</name>
    <name type="synonym">Nephila clavata</name>
    <dbReference type="NCBI Taxonomy" id="2740835"/>
    <lineage>
        <taxon>Eukaryota</taxon>
        <taxon>Metazoa</taxon>
        <taxon>Ecdysozoa</taxon>
        <taxon>Arthropoda</taxon>
        <taxon>Chelicerata</taxon>
        <taxon>Arachnida</taxon>
        <taxon>Araneae</taxon>
        <taxon>Araneomorphae</taxon>
        <taxon>Entelegynae</taxon>
        <taxon>Araneoidea</taxon>
        <taxon>Nephilidae</taxon>
        <taxon>Trichonephila</taxon>
    </lineage>
</organism>
<accession>A0A8X6H118</accession>
<keyword evidence="2" id="KW-1185">Reference proteome</keyword>
<dbReference type="OrthoDB" id="7477923at2759"/>
<dbReference type="AlphaFoldDB" id="A0A8X6H118"/>